<dbReference type="EMBL" id="SSOP01000059">
    <property type="protein sequence ID" value="KAB5592624.1"/>
    <property type="molecule type" value="Genomic_DNA"/>
</dbReference>
<dbReference type="Proteomes" id="UP000383932">
    <property type="component" value="Unassembled WGS sequence"/>
</dbReference>
<accession>A0A5N5QLS0</accession>
<evidence type="ECO:0000256" key="6">
    <source>
        <dbReference type="SAM" id="MobiDB-lite"/>
    </source>
</evidence>
<sequence length="708" mass="75265">MSEQTSQMEDDRSTPPLTKRSAMRPVQTSYSPSPLILSGRAVLPDTKTVPMSAIEADKASRFGELNGPASATVGRSAKFGGRQGWSFKGVVDDTAWDVADEMARLQVEGHETSVGKHELDSASSISPTAPTTEPGDTTLFSYSHSRSPSSATSSDGPSSVLTPLHQSNIAFDKPFAAAQHHPVPGPAPSMPLEPSAEHYDYRSHSLPSHPSEDHLEYRYDMARPMPMPVAMPAPASHFPPSIDFRYAQGPYPAPPPGAYPPMPPPAAPQPIYPDIHDRGVGAAYHPHLPRPVHHHSASDPAIRDAAAILSALQGYPHLNPTPHGPIYGAPYNPSSFYTQADAYTPALAQALARQLQYDAPGYLRENHGGPSANNRKLGLYKTELCRSWEEKGSCRYGPKCQFAHGEEEIRKVSRHPKYKTEICRTCCFIHTELPISGTQSLPGATPSPSNADASRSTSQPAPVPPPDGRARSLSTNSDPNDQPSSLLARISAKSRESTGGNPSARPEVTSPTSATTVQAEQTFVSYGRHALGSLRVDTALDGTPAHAVSAFPFSANPAISTTRPSPGPATATGDYANRHFGDISSGLMSQRLVPMSPMTPVSVQNTHRYSLSGDASIPSLANRSPEARISGGSTPFNVNGTTGDAPAGRITPSSGVSAFHGRSGSGQWVPPQVTQARHAPSPSFGSANPNDLHNWSEVAVGPNPRQWS</sequence>
<dbReference type="InterPro" id="IPR045877">
    <property type="entry name" value="ZFP36-like"/>
</dbReference>
<feature type="compositionally biased region" description="Low complexity" evidence="6">
    <location>
        <begin position="121"/>
        <end position="132"/>
    </location>
</feature>
<feature type="region of interest" description="Disordered" evidence="6">
    <location>
        <begin position="437"/>
        <end position="514"/>
    </location>
</feature>
<dbReference type="FunFam" id="4.10.1000.10:FF:000001">
    <property type="entry name" value="zinc finger CCCH domain-containing protein 15-like"/>
    <property type="match status" value="1"/>
</dbReference>
<dbReference type="AlphaFoldDB" id="A0A5N5QLS0"/>
<feature type="domain" description="C3H1-type" evidence="7">
    <location>
        <begin position="379"/>
        <end position="407"/>
    </location>
</feature>
<organism evidence="8 9">
    <name type="scientific">Ceratobasidium theobromae</name>
    <dbReference type="NCBI Taxonomy" id="1582974"/>
    <lineage>
        <taxon>Eukaryota</taxon>
        <taxon>Fungi</taxon>
        <taxon>Dikarya</taxon>
        <taxon>Basidiomycota</taxon>
        <taxon>Agaricomycotina</taxon>
        <taxon>Agaricomycetes</taxon>
        <taxon>Cantharellales</taxon>
        <taxon>Ceratobasidiaceae</taxon>
        <taxon>Ceratobasidium</taxon>
    </lineage>
</organism>
<evidence type="ECO:0000256" key="1">
    <source>
        <dbReference type="ARBA" id="ARBA00022723"/>
    </source>
</evidence>
<dbReference type="PANTHER" id="PTHR12547:SF18">
    <property type="entry name" value="PROTEIN TIS11"/>
    <property type="match status" value="1"/>
</dbReference>
<evidence type="ECO:0000256" key="4">
    <source>
        <dbReference type="ARBA" id="ARBA00022833"/>
    </source>
</evidence>
<reference evidence="8 9" key="1">
    <citation type="journal article" date="2019" name="Fungal Biol. Biotechnol.">
        <title>Draft genome sequence of fastidious pathogen Ceratobasidium theobromae, which causes vascular-streak dieback in Theobroma cacao.</title>
        <authorList>
            <person name="Ali S.S."/>
            <person name="Asman A."/>
            <person name="Shao J."/>
            <person name="Firmansyah A.P."/>
            <person name="Susilo A.W."/>
            <person name="Rosmana A."/>
            <person name="McMahon P."/>
            <person name="Junaid M."/>
            <person name="Guest D."/>
            <person name="Kheng T.Y."/>
            <person name="Meinhardt L.W."/>
            <person name="Bailey B.A."/>
        </authorList>
    </citation>
    <scope>NUCLEOTIDE SEQUENCE [LARGE SCALE GENOMIC DNA]</scope>
    <source>
        <strain evidence="8 9">CT2</strain>
    </source>
</reference>
<keyword evidence="9" id="KW-1185">Reference proteome</keyword>
<dbReference type="SUPFAM" id="SSF90229">
    <property type="entry name" value="CCCH zinc finger"/>
    <property type="match status" value="1"/>
</dbReference>
<dbReference type="InterPro" id="IPR036855">
    <property type="entry name" value="Znf_CCCH_sf"/>
</dbReference>
<evidence type="ECO:0000313" key="8">
    <source>
        <dbReference type="EMBL" id="KAB5592624.1"/>
    </source>
</evidence>
<evidence type="ECO:0000256" key="2">
    <source>
        <dbReference type="ARBA" id="ARBA00022737"/>
    </source>
</evidence>
<dbReference type="GO" id="GO:0008270">
    <property type="term" value="F:zinc ion binding"/>
    <property type="evidence" value="ECO:0007669"/>
    <property type="project" value="UniProtKB-KW"/>
</dbReference>
<dbReference type="Gene3D" id="4.10.1000.10">
    <property type="entry name" value="Zinc finger, CCCH-type"/>
    <property type="match status" value="1"/>
</dbReference>
<proteinExistence type="predicted"/>
<feature type="compositionally biased region" description="Basic and acidic residues" evidence="6">
    <location>
        <begin position="109"/>
        <end position="120"/>
    </location>
</feature>
<evidence type="ECO:0000313" key="9">
    <source>
        <dbReference type="Proteomes" id="UP000383932"/>
    </source>
</evidence>
<dbReference type="Pfam" id="PF00642">
    <property type="entry name" value="zf-CCCH"/>
    <property type="match status" value="1"/>
</dbReference>
<feature type="compositionally biased region" description="Polar residues" evidence="6">
    <location>
        <begin position="631"/>
        <end position="642"/>
    </location>
</feature>
<keyword evidence="3 5" id="KW-0863">Zinc-finger</keyword>
<feature type="compositionally biased region" description="Polar residues" evidence="6">
    <location>
        <begin position="683"/>
        <end position="693"/>
    </location>
</feature>
<dbReference type="SMART" id="SM00356">
    <property type="entry name" value="ZnF_C3H1"/>
    <property type="match status" value="1"/>
</dbReference>
<evidence type="ECO:0000259" key="7">
    <source>
        <dbReference type="PROSITE" id="PS50103"/>
    </source>
</evidence>
<feature type="region of interest" description="Disordered" evidence="6">
    <location>
        <begin position="1"/>
        <end position="37"/>
    </location>
</feature>
<feature type="compositionally biased region" description="Low complexity" evidence="6">
    <location>
        <begin position="141"/>
        <end position="159"/>
    </location>
</feature>
<protein>
    <submittedName>
        <fullName evidence="8">Zinc finger protein</fullName>
    </submittedName>
</protein>
<feature type="compositionally biased region" description="Polar residues" evidence="6">
    <location>
        <begin position="472"/>
        <end position="485"/>
    </location>
</feature>
<evidence type="ECO:0000256" key="5">
    <source>
        <dbReference type="PROSITE-ProRule" id="PRU00723"/>
    </source>
</evidence>
<keyword evidence="4 5" id="KW-0862">Zinc</keyword>
<dbReference type="OrthoDB" id="410307at2759"/>
<gene>
    <name evidence="8" type="ORF">CTheo_3950</name>
</gene>
<dbReference type="PROSITE" id="PS50103">
    <property type="entry name" value="ZF_C3H1"/>
    <property type="match status" value="1"/>
</dbReference>
<dbReference type="InterPro" id="IPR000571">
    <property type="entry name" value="Znf_CCCH"/>
</dbReference>
<feature type="region of interest" description="Disordered" evidence="6">
    <location>
        <begin position="109"/>
        <end position="163"/>
    </location>
</feature>
<dbReference type="PANTHER" id="PTHR12547">
    <property type="entry name" value="CCCH ZINC FINGER/TIS11-RELATED"/>
    <property type="match status" value="1"/>
</dbReference>
<evidence type="ECO:0000256" key="3">
    <source>
        <dbReference type="ARBA" id="ARBA00022771"/>
    </source>
</evidence>
<dbReference type="GO" id="GO:0003729">
    <property type="term" value="F:mRNA binding"/>
    <property type="evidence" value="ECO:0007669"/>
    <property type="project" value="InterPro"/>
</dbReference>
<name>A0A5N5QLS0_9AGAM</name>
<keyword evidence="1 5" id="KW-0479">Metal-binding</keyword>
<keyword evidence="2" id="KW-0677">Repeat</keyword>
<comment type="caution">
    <text evidence="8">The sequence shown here is derived from an EMBL/GenBank/DDBJ whole genome shotgun (WGS) entry which is preliminary data.</text>
</comment>
<feature type="zinc finger region" description="C3H1-type" evidence="5">
    <location>
        <begin position="379"/>
        <end position="407"/>
    </location>
</feature>
<feature type="region of interest" description="Disordered" evidence="6">
    <location>
        <begin position="615"/>
        <end position="708"/>
    </location>
</feature>
<feature type="compositionally biased region" description="Polar residues" evidence="6">
    <location>
        <begin position="437"/>
        <end position="460"/>
    </location>
</feature>